<dbReference type="GeneID" id="109484322"/>
<dbReference type="KEGG" id="bbel:109484322"/>
<name>A0A6P5AM80_BRABE</name>
<keyword evidence="3" id="KW-1185">Reference proteome</keyword>
<feature type="transmembrane region" description="Helical" evidence="2">
    <location>
        <begin position="87"/>
        <end position="106"/>
    </location>
</feature>
<feature type="compositionally biased region" description="Polar residues" evidence="1">
    <location>
        <begin position="660"/>
        <end position="671"/>
    </location>
</feature>
<protein>
    <submittedName>
        <fullName evidence="4">Uncharacterized protein LOC109484322</fullName>
    </submittedName>
</protein>
<dbReference type="PANTHER" id="PTHR23320:SF158">
    <property type="entry name" value="CREB-BINDING PROTEIN-LIKE ISOFORM X1"/>
    <property type="match status" value="1"/>
</dbReference>
<feature type="region of interest" description="Disordered" evidence="1">
    <location>
        <begin position="647"/>
        <end position="700"/>
    </location>
</feature>
<dbReference type="OrthoDB" id="10071849at2759"/>
<feature type="transmembrane region" description="Helical" evidence="2">
    <location>
        <begin position="502"/>
        <end position="524"/>
    </location>
</feature>
<feature type="transmembrane region" description="Helical" evidence="2">
    <location>
        <begin position="47"/>
        <end position="67"/>
    </location>
</feature>
<evidence type="ECO:0000256" key="1">
    <source>
        <dbReference type="SAM" id="MobiDB-lite"/>
    </source>
</evidence>
<gene>
    <name evidence="4" type="primary">LOC109484322</name>
</gene>
<dbReference type="PANTHER" id="PTHR23320">
    <property type="entry name" value="MEMBRANE-SPANNING 4-DOMAINS SUBFAMILY A MS4A -RELATED"/>
    <property type="match status" value="1"/>
</dbReference>
<proteinExistence type="predicted"/>
<evidence type="ECO:0000313" key="3">
    <source>
        <dbReference type="Proteomes" id="UP000515135"/>
    </source>
</evidence>
<feature type="transmembrane region" description="Helical" evidence="2">
    <location>
        <begin position="126"/>
        <end position="147"/>
    </location>
</feature>
<organism evidence="3 4">
    <name type="scientific">Branchiostoma belcheri</name>
    <name type="common">Amphioxus</name>
    <dbReference type="NCBI Taxonomy" id="7741"/>
    <lineage>
        <taxon>Eukaryota</taxon>
        <taxon>Metazoa</taxon>
        <taxon>Chordata</taxon>
        <taxon>Cephalochordata</taxon>
        <taxon>Leptocardii</taxon>
        <taxon>Amphioxiformes</taxon>
        <taxon>Branchiostomatidae</taxon>
        <taxon>Branchiostoma</taxon>
    </lineage>
</organism>
<feature type="transmembrane region" description="Helical" evidence="2">
    <location>
        <begin position="323"/>
        <end position="344"/>
    </location>
</feature>
<reference evidence="4" key="1">
    <citation type="submission" date="2025-08" db="UniProtKB">
        <authorList>
            <consortium name="RefSeq"/>
        </authorList>
    </citation>
    <scope>IDENTIFICATION</scope>
    <source>
        <tissue evidence="4">Gonad</tissue>
    </source>
</reference>
<keyword evidence="2" id="KW-0812">Transmembrane</keyword>
<accession>A0A6P5AM80</accession>
<feature type="transmembrane region" description="Helical" evidence="2">
    <location>
        <begin position="12"/>
        <end position="35"/>
    </location>
</feature>
<feature type="transmembrane region" description="Helical" evidence="2">
    <location>
        <begin position="283"/>
        <end position="303"/>
    </location>
</feature>
<dbReference type="InterPro" id="IPR030417">
    <property type="entry name" value="MS4A"/>
</dbReference>
<sequence length="700" mass="73591">MAGFPYGAARGLGGVQIFLGLAAMGLGGGDLAMGISSTWLFGHRFRLYMLATGTWTGLFFLIAGSLAASISEGRTVGCKIGATQTMALLNTFIFAPGLASVSAISAMQNYWDWFYGIYDPYYHYYYYPYASHMMFYLECTLAAIGGLQFILSVATASVCCCGGSYDQPAANQVVPMPMVAFPTPIQQPAVPAPMSRPSHGFAQMPRTSVPAGGTSGNDGQMVTLPAAELGMLYAKANNSAVEDSARGLGGMQIFLGLAAMGLGAGDLDIGLSTMRYHGPGFRLYMLGAGIWTGLFFLIAGSLAASISEGRTAGCKIGAAQTMALLNTFIFAPGLTGVATVNFIMGSTEWNYSMSHVYENTIIYVDVSSLFRLMTYLDVSLAVVGGLEFIFSIATASVCCCGGSYDQPAANQIVPMPMMTFQPTMQQPAPRPSYGFAERPSASVPPGVATGGDGQMVTLPAAELGMLYAKANNSAAEDIRVSGLSDMAAFPYRAVRGLGAMQVFLSVVAVCLGIGDLVVGLASIWRTGPGFRVFQMGTGIWTGLSIGAILTMSLLNTIVFAPGLIGISIASFVQSSYDLASSSGYGGFAVTFAQEITLTVVGCLELILSIVTVTVCFRSDPYDQKVVNQVVPMSTELDVSAQRPSYGYVERPGTSLDTDKPSTSVLPSLSKRSSGKLVTNPVPEIGVRQARTASPVSEEED</sequence>
<evidence type="ECO:0000256" key="2">
    <source>
        <dbReference type="SAM" id="Phobius"/>
    </source>
</evidence>
<dbReference type="AlphaFoldDB" id="A0A6P5AM80"/>
<dbReference type="Proteomes" id="UP000515135">
    <property type="component" value="Unplaced"/>
</dbReference>
<dbReference type="RefSeq" id="XP_019643136.1">
    <property type="nucleotide sequence ID" value="XM_019787577.1"/>
</dbReference>
<evidence type="ECO:0000313" key="4">
    <source>
        <dbReference type="RefSeq" id="XP_019643136.1"/>
    </source>
</evidence>
<keyword evidence="2" id="KW-1133">Transmembrane helix</keyword>
<keyword evidence="2" id="KW-0472">Membrane</keyword>